<accession>A0ABZ2LQJ4</accession>
<keyword evidence="2" id="KW-1185">Reference proteome</keyword>
<evidence type="ECO:0000313" key="1">
    <source>
        <dbReference type="EMBL" id="WXB12046.1"/>
    </source>
</evidence>
<name>A0ABZ2LQJ4_9BACT</name>
<dbReference type="EMBL" id="CP089984">
    <property type="protein sequence ID" value="WXB12046.1"/>
    <property type="molecule type" value="Genomic_DNA"/>
</dbReference>
<evidence type="ECO:0000313" key="2">
    <source>
        <dbReference type="Proteomes" id="UP001370348"/>
    </source>
</evidence>
<proteinExistence type="predicted"/>
<dbReference type="Proteomes" id="UP001370348">
    <property type="component" value="Chromosome"/>
</dbReference>
<reference evidence="1 2" key="1">
    <citation type="submission" date="2021-12" db="EMBL/GenBank/DDBJ databases">
        <title>Discovery of the Pendulisporaceae a myxobacterial family with distinct sporulation behavior and unique specialized metabolism.</title>
        <authorList>
            <person name="Garcia R."/>
            <person name="Popoff A."/>
            <person name="Bader C.D."/>
            <person name="Loehr J."/>
            <person name="Walesch S."/>
            <person name="Walt C."/>
            <person name="Boldt J."/>
            <person name="Bunk B."/>
            <person name="Haeckl F.J.F.P.J."/>
            <person name="Gunesch A.P."/>
            <person name="Birkelbach J."/>
            <person name="Nuebel U."/>
            <person name="Pietschmann T."/>
            <person name="Bach T."/>
            <person name="Mueller R."/>
        </authorList>
    </citation>
    <scope>NUCLEOTIDE SEQUENCE [LARGE SCALE GENOMIC DNA]</scope>
    <source>
        <strain evidence="1 2">MSr11954</strain>
    </source>
</reference>
<sequence>MNPRKQVPVYLRYAEDGTTIARCPSLNCHCEAPSRAQALRTIQLLMQEATAAPVEGTGAALRHRTNEVVFVAVAPPARRGIRRKTAERVSRWRRLRVKCDECLEAVRHLEAMMKAGLPE</sequence>
<organism evidence="1 2">
    <name type="scientific">Pendulispora albinea</name>
    <dbReference type="NCBI Taxonomy" id="2741071"/>
    <lineage>
        <taxon>Bacteria</taxon>
        <taxon>Pseudomonadati</taxon>
        <taxon>Myxococcota</taxon>
        <taxon>Myxococcia</taxon>
        <taxon>Myxococcales</taxon>
        <taxon>Sorangiineae</taxon>
        <taxon>Pendulisporaceae</taxon>
        <taxon>Pendulispora</taxon>
    </lineage>
</organism>
<dbReference type="RefSeq" id="WP_394821663.1">
    <property type="nucleotide sequence ID" value="NZ_CP089984.1"/>
</dbReference>
<protein>
    <submittedName>
        <fullName evidence="1">Uncharacterized protein</fullName>
    </submittedName>
</protein>
<gene>
    <name evidence="1" type="ORF">LZC94_29850</name>
</gene>